<name>A0A7W6RR96_9HYPH</name>
<accession>A0A7W6RR96</accession>
<gene>
    <name evidence="1" type="ORF">GGE12_004790</name>
</gene>
<evidence type="ECO:0000313" key="2">
    <source>
        <dbReference type="Proteomes" id="UP000533641"/>
    </source>
</evidence>
<reference evidence="1 2" key="1">
    <citation type="submission" date="2020-08" db="EMBL/GenBank/DDBJ databases">
        <title>Genomic Encyclopedia of Type Strains, Phase IV (KMG-V): Genome sequencing to study the core and pangenomes of soil and plant-associated prokaryotes.</title>
        <authorList>
            <person name="Whitman W."/>
        </authorList>
    </citation>
    <scope>NUCLEOTIDE SEQUENCE [LARGE SCALE GENOMIC DNA]</scope>
    <source>
        <strain evidence="1 2">SEMIA 402</strain>
    </source>
</reference>
<dbReference type="Proteomes" id="UP000533641">
    <property type="component" value="Unassembled WGS sequence"/>
</dbReference>
<organism evidence="1 2">
    <name type="scientific">Rhizobium mongolense</name>
    <dbReference type="NCBI Taxonomy" id="57676"/>
    <lineage>
        <taxon>Bacteria</taxon>
        <taxon>Pseudomonadati</taxon>
        <taxon>Pseudomonadota</taxon>
        <taxon>Alphaproteobacteria</taxon>
        <taxon>Hyphomicrobiales</taxon>
        <taxon>Rhizobiaceae</taxon>
        <taxon>Rhizobium/Agrobacterium group</taxon>
        <taxon>Rhizobium</taxon>
    </lineage>
</organism>
<comment type="caution">
    <text evidence="1">The sequence shown here is derived from an EMBL/GenBank/DDBJ whole genome shotgun (WGS) entry which is preliminary data.</text>
</comment>
<proteinExistence type="predicted"/>
<evidence type="ECO:0000313" key="1">
    <source>
        <dbReference type="EMBL" id="MBB4276992.1"/>
    </source>
</evidence>
<dbReference type="AlphaFoldDB" id="A0A7W6RR96"/>
<dbReference type="EMBL" id="JACIGM010000011">
    <property type="protein sequence ID" value="MBB4276992.1"/>
    <property type="molecule type" value="Genomic_DNA"/>
</dbReference>
<sequence>MDSGNLVERVKPKAQMSMPRIQKVFRKYYGPR</sequence>
<protein>
    <submittedName>
        <fullName evidence="1">Uncharacterized protein</fullName>
    </submittedName>
</protein>